<keyword evidence="2" id="KW-0067">ATP-binding</keyword>
<keyword evidence="1" id="KW-0547">Nucleotide-binding</keyword>
<reference evidence="4 5" key="1">
    <citation type="submission" date="2017-01" db="EMBL/GenBank/DDBJ databases">
        <authorList>
            <person name="Mah S.A."/>
            <person name="Swanson W.J."/>
            <person name="Moy G.W."/>
            <person name="Vacquier V.D."/>
        </authorList>
    </citation>
    <scope>NUCLEOTIDE SEQUENCE [LARGE SCALE GENOMIC DNA]</scope>
    <source>
        <strain evidence="4 5">DSM 18014</strain>
    </source>
</reference>
<dbReference type="Pfam" id="PF00005">
    <property type="entry name" value="ABC_tran"/>
    <property type="match status" value="1"/>
</dbReference>
<dbReference type="RefSeq" id="WP_076392350.1">
    <property type="nucleotide sequence ID" value="NZ_FTOV01000004.1"/>
</dbReference>
<proteinExistence type="predicted"/>
<evidence type="ECO:0000256" key="2">
    <source>
        <dbReference type="ARBA" id="ARBA00022840"/>
    </source>
</evidence>
<dbReference type="PANTHER" id="PTHR43158:SF2">
    <property type="entry name" value="SKFA PEPTIDE EXPORT ATP-BINDING PROTEIN SKFE"/>
    <property type="match status" value="1"/>
</dbReference>
<dbReference type="InterPro" id="IPR003439">
    <property type="entry name" value="ABC_transporter-like_ATP-bd"/>
</dbReference>
<evidence type="ECO:0000256" key="1">
    <source>
        <dbReference type="ARBA" id="ARBA00022741"/>
    </source>
</evidence>
<name>A0A1N7NF10_9FLAO</name>
<dbReference type="SUPFAM" id="SSF52540">
    <property type="entry name" value="P-loop containing nucleoside triphosphate hydrolases"/>
    <property type="match status" value="1"/>
</dbReference>
<feature type="domain" description="ABC transporter" evidence="3">
    <location>
        <begin position="4"/>
        <end position="221"/>
    </location>
</feature>
<dbReference type="PANTHER" id="PTHR43158">
    <property type="entry name" value="SKFA PEPTIDE EXPORT ATP-BINDING PROTEIN SKFE"/>
    <property type="match status" value="1"/>
</dbReference>
<dbReference type="GO" id="GO:0005524">
    <property type="term" value="F:ATP binding"/>
    <property type="evidence" value="ECO:0007669"/>
    <property type="project" value="UniProtKB-KW"/>
</dbReference>
<dbReference type="InterPro" id="IPR003593">
    <property type="entry name" value="AAA+_ATPase"/>
</dbReference>
<dbReference type="Gene3D" id="3.40.50.300">
    <property type="entry name" value="P-loop containing nucleotide triphosphate hydrolases"/>
    <property type="match status" value="1"/>
</dbReference>
<dbReference type="SMART" id="SM00382">
    <property type="entry name" value="AAA"/>
    <property type="match status" value="1"/>
</dbReference>
<evidence type="ECO:0000313" key="4">
    <source>
        <dbReference type="EMBL" id="SIS96828.1"/>
    </source>
</evidence>
<evidence type="ECO:0000259" key="3">
    <source>
        <dbReference type="PROSITE" id="PS50893"/>
    </source>
</evidence>
<evidence type="ECO:0000313" key="5">
    <source>
        <dbReference type="Proteomes" id="UP000185781"/>
    </source>
</evidence>
<sequence length="222" mass="25321">MSKLHVDSVTKSFNEKKILRDIYMGCETGKIIGLLGRNGTGKSTLLKIIFGTEKGDSQFVRVDDRILQNQMDRKGRIAYLPQHSFLPRGVKIKKLISLFCNKENADQLIASDLLKPFLNETSGSLSGGEKKIVEVLLILYSDSKFILLDEPFNALSPKMIVEIQRIIKEQSQQKGIILSDHRYKEVLEVSDEIYLLSDSYLRQIKDLKELQRHGYLPVSYSD</sequence>
<dbReference type="STRING" id="373672.SAMN05421785_104215"/>
<organism evidence="4 5">
    <name type="scientific">Chryseobacterium gambrini</name>
    <dbReference type="NCBI Taxonomy" id="373672"/>
    <lineage>
        <taxon>Bacteria</taxon>
        <taxon>Pseudomonadati</taxon>
        <taxon>Bacteroidota</taxon>
        <taxon>Flavobacteriia</taxon>
        <taxon>Flavobacteriales</taxon>
        <taxon>Weeksellaceae</taxon>
        <taxon>Chryseobacterium group</taxon>
        <taxon>Chryseobacterium</taxon>
    </lineage>
</organism>
<dbReference type="PROSITE" id="PS50893">
    <property type="entry name" value="ABC_TRANSPORTER_2"/>
    <property type="match status" value="1"/>
</dbReference>
<dbReference type="Proteomes" id="UP000185781">
    <property type="component" value="Unassembled WGS sequence"/>
</dbReference>
<dbReference type="InterPro" id="IPR027417">
    <property type="entry name" value="P-loop_NTPase"/>
</dbReference>
<dbReference type="AlphaFoldDB" id="A0A1N7NF10"/>
<accession>A0A1N7NF10</accession>
<protein>
    <submittedName>
        <fullName evidence="4">ABC-type lipopolysaccharide export system, ATPase component</fullName>
    </submittedName>
</protein>
<dbReference type="OrthoDB" id="9801987at2"/>
<dbReference type="EMBL" id="FTOV01000004">
    <property type="protein sequence ID" value="SIS96828.1"/>
    <property type="molecule type" value="Genomic_DNA"/>
</dbReference>
<dbReference type="GO" id="GO:0016887">
    <property type="term" value="F:ATP hydrolysis activity"/>
    <property type="evidence" value="ECO:0007669"/>
    <property type="project" value="InterPro"/>
</dbReference>
<gene>
    <name evidence="4" type="ORF">SAMN05421785_104215</name>
</gene>